<dbReference type="CDD" id="cd17920">
    <property type="entry name" value="DEXHc_RecQ"/>
    <property type="match status" value="1"/>
</dbReference>
<dbReference type="Pfam" id="PF00271">
    <property type="entry name" value="Helicase_C"/>
    <property type="match status" value="1"/>
</dbReference>
<dbReference type="FunFam" id="3.40.50.300:FF:000537">
    <property type="entry name" value="Bloom syndrome RecQ-like helicase"/>
    <property type="match status" value="1"/>
</dbReference>
<keyword evidence="12" id="KW-0238">DNA-binding</keyword>
<dbReference type="Proteomes" id="UP000673691">
    <property type="component" value="Unassembled WGS sequence"/>
</dbReference>
<dbReference type="GO" id="GO:0000724">
    <property type="term" value="P:double-strand break repair via homologous recombination"/>
    <property type="evidence" value="ECO:0007669"/>
    <property type="project" value="TreeGrafter"/>
</dbReference>
<dbReference type="InterPro" id="IPR032284">
    <property type="entry name" value="RecQ_Zn-bd"/>
</dbReference>
<dbReference type="PANTHER" id="PTHR13710:SF153">
    <property type="entry name" value="RECQ-LIKE DNA HELICASE BLM"/>
    <property type="match status" value="1"/>
</dbReference>
<comment type="subcellular location">
    <subcellularLocation>
        <location evidence="2 17">Nucleus</location>
    </subcellularLocation>
</comment>
<dbReference type="Gene3D" id="3.40.50.300">
    <property type="entry name" value="P-loop containing nucleotide triphosphate hydrolases"/>
    <property type="match status" value="2"/>
</dbReference>
<evidence type="ECO:0000256" key="4">
    <source>
        <dbReference type="ARBA" id="ARBA00022705"/>
    </source>
</evidence>
<evidence type="ECO:0000256" key="9">
    <source>
        <dbReference type="ARBA" id="ARBA00022806"/>
    </source>
</evidence>
<comment type="catalytic activity">
    <reaction evidence="16 17">
        <text>Couples ATP hydrolysis with the unwinding of duplex DNA by translocating in the 3'-5' direction.</text>
        <dbReference type="EC" id="5.6.2.4"/>
    </reaction>
</comment>
<name>A0A8H7ZPJ8_9FUNG</name>
<dbReference type="InterPro" id="IPR001650">
    <property type="entry name" value="Helicase_C-like"/>
</dbReference>
<evidence type="ECO:0000256" key="16">
    <source>
        <dbReference type="ARBA" id="ARBA00034617"/>
    </source>
</evidence>
<keyword evidence="21" id="KW-1185">Reference proteome</keyword>
<evidence type="ECO:0000256" key="7">
    <source>
        <dbReference type="ARBA" id="ARBA00022763"/>
    </source>
</evidence>
<feature type="domain" description="Helicase C-terminal" evidence="19">
    <location>
        <begin position="253"/>
        <end position="409"/>
    </location>
</feature>
<evidence type="ECO:0000313" key="20">
    <source>
        <dbReference type="EMBL" id="KAG5456987.1"/>
    </source>
</evidence>
<dbReference type="Gene3D" id="1.10.10.10">
    <property type="entry name" value="Winged helix-like DNA-binding domain superfamily/Winged helix DNA-binding domain"/>
    <property type="match status" value="1"/>
</dbReference>
<proteinExistence type="inferred from homology"/>
<dbReference type="PROSITE" id="PS51194">
    <property type="entry name" value="HELICASE_CTER"/>
    <property type="match status" value="1"/>
</dbReference>
<sequence>MHIPARAPPRTPLIRQDGMSEPWSLEVGKALRQAFKLKEFRPNQLEIINATLAGRNVFVLMPTGGGKSLCYQLPALVSSGRTRGVTIVVSPLLSLMADQVSSLTSKGILSLCLSGDLDAATKRWAYEELSAAEPRVRLVYITPEMIAKSSQAISAITALHRRQRLARIVVDEAHCVSQWGHDFRPDYKDLGRLKQMFPDVPVMALTATANAKVRVDVVQNLNMGNCLTFEASFNRANLTYEVVPKNQKAVHKEIAEIARSFRKGTSGIVYCVSRRQCEEMAEKLNREYRIPCAHYHAGMEKDDRHRIQSDWQAGKVDVIVATVAFGMGIDKPDVRFVIHYSMPQSLEGYYQETGRAGRDGELARCILFYAYRDKATHEYNIDRGEGSWEQKERQRHNLREVVTFCENQSDCRRVQLLGYFGETFDRRSCNRTCDNCRSSIATVTRDMTEDARNLTNIVRAAASAREKVTLPLVVDAWRGSSN</sequence>
<evidence type="ECO:0000256" key="8">
    <source>
        <dbReference type="ARBA" id="ARBA00022801"/>
    </source>
</evidence>
<dbReference type="PROSITE" id="PS00690">
    <property type="entry name" value="DEAH_ATP_HELICASE"/>
    <property type="match status" value="1"/>
</dbReference>
<dbReference type="InterPro" id="IPR002464">
    <property type="entry name" value="DNA/RNA_helicase_DEAH_CS"/>
</dbReference>
<evidence type="ECO:0000256" key="13">
    <source>
        <dbReference type="ARBA" id="ARBA00023204"/>
    </source>
</evidence>
<organism evidence="20 21">
    <name type="scientific">Olpidium bornovanus</name>
    <dbReference type="NCBI Taxonomy" id="278681"/>
    <lineage>
        <taxon>Eukaryota</taxon>
        <taxon>Fungi</taxon>
        <taxon>Fungi incertae sedis</taxon>
        <taxon>Olpidiomycota</taxon>
        <taxon>Olpidiomycotina</taxon>
        <taxon>Olpidiomycetes</taxon>
        <taxon>Olpidiales</taxon>
        <taxon>Olpidiaceae</taxon>
        <taxon>Olpidium</taxon>
    </lineage>
</organism>
<dbReference type="GO" id="GO:0005737">
    <property type="term" value="C:cytoplasm"/>
    <property type="evidence" value="ECO:0007669"/>
    <property type="project" value="TreeGrafter"/>
</dbReference>
<dbReference type="GO" id="GO:0043138">
    <property type="term" value="F:3'-5' DNA helicase activity"/>
    <property type="evidence" value="ECO:0007669"/>
    <property type="project" value="UniProtKB-EC"/>
</dbReference>
<dbReference type="GO" id="GO:0009378">
    <property type="term" value="F:four-way junction helicase activity"/>
    <property type="evidence" value="ECO:0007669"/>
    <property type="project" value="TreeGrafter"/>
</dbReference>
<dbReference type="Pfam" id="PF00270">
    <property type="entry name" value="DEAD"/>
    <property type="match status" value="1"/>
</dbReference>
<comment type="caution">
    <text evidence="20">The sequence shown here is derived from an EMBL/GenBank/DDBJ whole genome shotgun (WGS) entry which is preliminary data.</text>
</comment>
<keyword evidence="4" id="KW-0235">DNA replication</keyword>
<keyword evidence="11 17" id="KW-0067">ATP-binding</keyword>
<dbReference type="AlphaFoldDB" id="A0A8H7ZPJ8"/>
<comment type="similarity">
    <text evidence="3 17">Belongs to the helicase family. RecQ subfamily.</text>
</comment>
<keyword evidence="15 17" id="KW-0539">Nucleus</keyword>
<reference evidence="20 21" key="1">
    <citation type="journal article" name="Sci. Rep.">
        <title>Genome-scale phylogenetic analyses confirm Olpidium as the closest living zoosporic fungus to the non-flagellated, terrestrial fungi.</title>
        <authorList>
            <person name="Chang Y."/>
            <person name="Rochon D."/>
            <person name="Sekimoto S."/>
            <person name="Wang Y."/>
            <person name="Chovatia M."/>
            <person name="Sandor L."/>
            <person name="Salamov A."/>
            <person name="Grigoriev I.V."/>
            <person name="Stajich J.E."/>
            <person name="Spatafora J.W."/>
        </authorList>
    </citation>
    <scope>NUCLEOTIDE SEQUENCE [LARGE SCALE GENOMIC DNA]</scope>
    <source>
        <strain evidence="20">S191</strain>
    </source>
</reference>
<dbReference type="OrthoDB" id="10261556at2759"/>
<dbReference type="GO" id="GO:0006260">
    <property type="term" value="P:DNA replication"/>
    <property type="evidence" value="ECO:0007669"/>
    <property type="project" value="UniProtKB-KW"/>
</dbReference>
<evidence type="ECO:0000256" key="15">
    <source>
        <dbReference type="ARBA" id="ARBA00023242"/>
    </source>
</evidence>
<dbReference type="SMART" id="SM00487">
    <property type="entry name" value="DEXDc"/>
    <property type="match status" value="1"/>
</dbReference>
<evidence type="ECO:0000256" key="10">
    <source>
        <dbReference type="ARBA" id="ARBA00022833"/>
    </source>
</evidence>
<dbReference type="GO" id="GO:0005634">
    <property type="term" value="C:nucleus"/>
    <property type="evidence" value="ECO:0007669"/>
    <property type="project" value="UniProtKB-SubCell"/>
</dbReference>
<dbReference type="GO" id="GO:0046872">
    <property type="term" value="F:metal ion binding"/>
    <property type="evidence" value="ECO:0007669"/>
    <property type="project" value="UniProtKB-KW"/>
</dbReference>
<evidence type="ECO:0000256" key="17">
    <source>
        <dbReference type="RuleBase" id="RU364117"/>
    </source>
</evidence>
<dbReference type="InterPro" id="IPR036388">
    <property type="entry name" value="WH-like_DNA-bd_sf"/>
</dbReference>
<evidence type="ECO:0000256" key="14">
    <source>
        <dbReference type="ARBA" id="ARBA00023235"/>
    </source>
</evidence>
<dbReference type="GO" id="GO:0005524">
    <property type="term" value="F:ATP binding"/>
    <property type="evidence" value="ECO:0007669"/>
    <property type="project" value="UniProtKB-KW"/>
</dbReference>
<keyword evidence="8 17" id="KW-0378">Hydrolase</keyword>
<dbReference type="InterPro" id="IPR011545">
    <property type="entry name" value="DEAD/DEAH_box_helicase_dom"/>
</dbReference>
<evidence type="ECO:0000259" key="18">
    <source>
        <dbReference type="PROSITE" id="PS51192"/>
    </source>
</evidence>
<dbReference type="NCBIfam" id="TIGR00614">
    <property type="entry name" value="recQ_fam"/>
    <property type="match status" value="1"/>
</dbReference>
<evidence type="ECO:0000256" key="11">
    <source>
        <dbReference type="ARBA" id="ARBA00022840"/>
    </source>
</evidence>
<dbReference type="CDD" id="cd18794">
    <property type="entry name" value="SF2_C_RecQ"/>
    <property type="match status" value="1"/>
</dbReference>
<evidence type="ECO:0000256" key="5">
    <source>
        <dbReference type="ARBA" id="ARBA00022723"/>
    </source>
</evidence>
<comment type="cofactor">
    <cofactor evidence="1">
        <name>Zn(2+)</name>
        <dbReference type="ChEBI" id="CHEBI:29105"/>
    </cofactor>
</comment>
<protein>
    <recommendedName>
        <fullName evidence="17">ATP-dependent DNA helicase</fullName>
        <ecNumber evidence="17">5.6.2.4</ecNumber>
    </recommendedName>
</protein>
<dbReference type="PANTHER" id="PTHR13710">
    <property type="entry name" value="DNA HELICASE RECQ FAMILY MEMBER"/>
    <property type="match status" value="1"/>
</dbReference>
<dbReference type="Pfam" id="PF16124">
    <property type="entry name" value="RecQ_Zn_bind"/>
    <property type="match status" value="1"/>
</dbReference>
<accession>A0A8H7ZPJ8</accession>
<evidence type="ECO:0000256" key="2">
    <source>
        <dbReference type="ARBA" id="ARBA00004123"/>
    </source>
</evidence>
<keyword evidence="10" id="KW-0862">Zinc</keyword>
<keyword evidence="9 17" id="KW-0347">Helicase</keyword>
<evidence type="ECO:0000313" key="21">
    <source>
        <dbReference type="Proteomes" id="UP000673691"/>
    </source>
</evidence>
<dbReference type="GO" id="GO:0005694">
    <property type="term" value="C:chromosome"/>
    <property type="evidence" value="ECO:0007669"/>
    <property type="project" value="TreeGrafter"/>
</dbReference>
<evidence type="ECO:0000256" key="1">
    <source>
        <dbReference type="ARBA" id="ARBA00001947"/>
    </source>
</evidence>
<keyword evidence="7" id="KW-0227">DNA damage</keyword>
<dbReference type="FunFam" id="3.40.50.300:FF:000340">
    <property type="entry name" value="Bloom syndrome, RecQ helicase"/>
    <property type="match status" value="1"/>
</dbReference>
<keyword evidence="5" id="KW-0479">Metal-binding</keyword>
<dbReference type="InterPro" id="IPR014001">
    <property type="entry name" value="Helicase_ATP-bd"/>
</dbReference>
<dbReference type="InterPro" id="IPR027417">
    <property type="entry name" value="P-loop_NTPase"/>
</dbReference>
<evidence type="ECO:0000256" key="6">
    <source>
        <dbReference type="ARBA" id="ARBA00022741"/>
    </source>
</evidence>
<dbReference type="EMBL" id="JAEFCI010010821">
    <property type="protein sequence ID" value="KAG5456987.1"/>
    <property type="molecule type" value="Genomic_DNA"/>
</dbReference>
<comment type="catalytic activity">
    <reaction evidence="17">
        <text>ATP + H2O = ADP + phosphate + H(+)</text>
        <dbReference type="Rhea" id="RHEA:13065"/>
        <dbReference type="ChEBI" id="CHEBI:15377"/>
        <dbReference type="ChEBI" id="CHEBI:15378"/>
        <dbReference type="ChEBI" id="CHEBI:30616"/>
        <dbReference type="ChEBI" id="CHEBI:43474"/>
        <dbReference type="ChEBI" id="CHEBI:456216"/>
    </reaction>
</comment>
<dbReference type="EC" id="5.6.2.4" evidence="17"/>
<dbReference type="SMART" id="SM00490">
    <property type="entry name" value="HELICc"/>
    <property type="match status" value="1"/>
</dbReference>
<feature type="domain" description="Helicase ATP-binding" evidence="18">
    <location>
        <begin position="48"/>
        <end position="227"/>
    </location>
</feature>
<dbReference type="SUPFAM" id="SSF52540">
    <property type="entry name" value="P-loop containing nucleoside triphosphate hydrolases"/>
    <property type="match status" value="1"/>
</dbReference>
<dbReference type="GO" id="GO:0003677">
    <property type="term" value="F:DNA binding"/>
    <property type="evidence" value="ECO:0007669"/>
    <property type="project" value="UniProtKB-KW"/>
</dbReference>
<dbReference type="GO" id="GO:0016787">
    <property type="term" value="F:hydrolase activity"/>
    <property type="evidence" value="ECO:0007669"/>
    <property type="project" value="UniProtKB-KW"/>
</dbReference>
<keyword evidence="13" id="KW-0234">DNA repair</keyword>
<evidence type="ECO:0000256" key="12">
    <source>
        <dbReference type="ARBA" id="ARBA00023125"/>
    </source>
</evidence>
<evidence type="ECO:0000256" key="3">
    <source>
        <dbReference type="ARBA" id="ARBA00005446"/>
    </source>
</evidence>
<feature type="non-terminal residue" evidence="20">
    <location>
        <position position="482"/>
    </location>
</feature>
<keyword evidence="14" id="KW-0413">Isomerase</keyword>
<keyword evidence="6 17" id="KW-0547">Nucleotide-binding</keyword>
<gene>
    <name evidence="20" type="ORF">BJ554DRAFT_3116</name>
</gene>
<dbReference type="InterPro" id="IPR004589">
    <property type="entry name" value="DNA_helicase_ATP-dep_RecQ"/>
</dbReference>
<dbReference type="PROSITE" id="PS51192">
    <property type="entry name" value="HELICASE_ATP_BIND_1"/>
    <property type="match status" value="1"/>
</dbReference>
<evidence type="ECO:0000259" key="19">
    <source>
        <dbReference type="PROSITE" id="PS51194"/>
    </source>
</evidence>